<feature type="compositionally biased region" description="Basic and acidic residues" evidence="1">
    <location>
        <begin position="304"/>
        <end position="321"/>
    </location>
</feature>
<evidence type="ECO:0000313" key="3">
    <source>
        <dbReference type="Proteomes" id="UP001492380"/>
    </source>
</evidence>
<organism evidence="2 3">
    <name type="scientific">Phyllosticta capitalensis</name>
    <dbReference type="NCBI Taxonomy" id="121624"/>
    <lineage>
        <taxon>Eukaryota</taxon>
        <taxon>Fungi</taxon>
        <taxon>Dikarya</taxon>
        <taxon>Ascomycota</taxon>
        <taxon>Pezizomycotina</taxon>
        <taxon>Dothideomycetes</taxon>
        <taxon>Dothideomycetes incertae sedis</taxon>
        <taxon>Botryosphaeriales</taxon>
        <taxon>Phyllostictaceae</taxon>
        <taxon>Phyllosticta</taxon>
    </lineage>
</organism>
<dbReference type="EMBL" id="JBBWRZ010000002">
    <property type="protein sequence ID" value="KAK8243437.1"/>
    <property type="molecule type" value="Genomic_DNA"/>
</dbReference>
<keyword evidence="3" id="KW-1185">Reference proteome</keyword>
<feature type="compositionally biased region" description="Polar residues" evidence="1">
    <location>
        <begin position="219"/>
        <end position="241"/>
    </location>
</feature>
<evidence type="ECO:0000256" key="1">
    <source>
        <dbReference type="SAM" id="MobiDB-lite"/>
    </source>
</evidence>
<comment type="caution">
    <text evidence="2">The sequence shown here is derived from an EMBL/GenBank/DDBJ whole genome shotgun (WGS) entry which is preliminary data.</text>
</comment>
<evidence type="ECO:0000313" key="2">
    <source>
        <dbReference type="EMBL" id="KAK8243437.1"/>
    </source>
</evidence>
<proteinExistence type="predicted"/>
<feature type="compositionally biased region" description="Low complexity" evidence="1">
    <location>
        <begin position="121"/>
        <end position="136"/>
    </location>
</feature>
<dbReference type="Proteomes" id="UP001492380">
    <property type="component" value="Unassembled WGS sequence"/>
</dbReference>
<feature type="compositionally biased region" description="Basic and acidic residues" evidence="1">
    <location>
        <begin position="57"/>
        <end position="68"/>
    </location>
</feature>
<feature type="compositionally biased region" description="Basic residues" evidence="1">
    <location>
        <begin position="46"/>
        <end position="56"/>
    </location>
</feature>
<feature type="compositionally biased region" description="Polar residues" evidence="1">
    <location>
        <begin position="26"/>
        <end position="38"/>
    </location>
</feature>
<feature type="region of interest" description="Disordered" evidence="1">
    <location>
        <begin position="1"/>
        <end position="321"/>
    </location>
</feature>
<protein>
    <submittedName>
        <fullName evidence="2">Uncharacterized protein</fullName>
    </submittedName>
</protein>
<gene>
    <name evidence="2" type="ORF">HDK90DRAFT_123521</name>
</gene>
<name>A0ABR1YXI7_9PEZI</name>
<accession>A0ABR1YXI7</accession>
<feature type="compositionally biased region" description="Polar residues" evidence="1">
    <location>
        <begin position="101"/>
        <end position="114"/>
    </location>
</feature>
<sequence>MSNAPTLINLPPPPSDPVTPSDVPGTPNSTTTSMSELSTVAIKDGHRGHLPHHHQQHPLEAERADRISRLAGLERVGVAGGRPSNLNPSSAMGSGIPPSGPQTQGYFDANNQPQLMRERSTVGSASATGSVGGRTTWASGSDVGYDPSIADRMSEDQDMDTSSVGGFSDEGAPSLVGFGEGARTPARTASHLGSPVVGKASTSASASAVPPYLRDRPDSMQSSSGAGSAVGFQTTGNMSQGPPSPMTGVSADLGRSGASTPSTEAQVRDAQRIDGMTYDAGDTTGRTPPPLEHQHQNQSASAAHADRWLDRQAEREQAERQ</sequence>
<reference evidence="2 3" key="1">
    <citation type="submission" date="2024-04" db="EMBL/GenBank/DDBJ databases">
        <title>Phyllosticta paracitricarpa is synonymous to the EU quarantine fungus P. citricarpa based on phylogenomic analyses.</title>
        <authorList>
            <consortium name="Lawrence Berkeley National Laboratory"/>
            <person name="Van Ingen-Buijs V.A."/>
            <person name="Van Westerhoven A.C."/>
            <person name="Haridas S."/>
            <person name="Skiadas P."/>
            <person name="Martin F."/>
            <person name="Groenewald J.Z."/>
            <person name="Crous P.W."/>
            <person name="Seidl M.F."/>
        </authorList>
    </citation>
    <scope>NUCLEOTIDE SEQUENCE [LARGE SCALE GENOMIC DNA]</scope>
    <source>
        <strain evidence="2 3">CBS 123374</strain>
    </source>
</reference>